<dbReference type="Proteomes" id="UP001321542">
    <property type="component" value="Chromosome"/>
</dbReference>
<gene>
    <name evidence="1" type="ORF">SGFS_104050</name>
</gene>
<protein>
    <submittedName>
        <fullName evidence="1">Uncharacterized protein</fullName>
    </submittedName>
</protein>
<organism evidence="1 2">
    <name type="scientific">Streptomyces graminofaciens</name>
    <dbReference type="NCBI Taxonomy" id="68212"/>
    <lineage>
        <taxon>Bacteria</taxon>
        <taxon>Bacillati</taxon>
        <taxon>Actinomycetota</taxon>
        <taxon>Actinomycetes</taxon>
        <taxon>Kitasatosporales</taxon>
        <taxon>Streptomycetaceae</taxon>
        <taxon>Streptomyces</taxon>
    </lineage>
</organism>
<evidence type="ECO:0000313" key="2">
    <source>
        <dbReference type="Proteomes" id="UP001321542"/>
    </source>
</evidence>
<accession>A0ABN5W0X4</accession>
<dbReference type="EMBL" id="AP018448">
    <property type="protein sequence ID" value="BBC39111.1"/>
    <property type="molecule type" value="Genomic_DNA"/>
</dbReference>
<sequence length="110" mass="11663">MAVGDELGDRVRPDRAVLQFVVRSAPGAEVPPVPRVFGPGGHQAFAQLAPRRGVEGGAAGDQPQHAGFVVAVQEKGERVLHRAGDTADHRFGRHLGTLWTVGIRGLPYSP</sequence>
<reference evidence="1 2" key="2">
    <citation type="journal article" date="2023" name="ChemBioChem">
        <title>Acyltransferase Domain Exchange between Two Independent Type I Polyketide Synthases in the Same Producer Strain of Macrolide Antibiotics.</title>
        <authorList>
            <person name="Kudo F."/>
            <person name="Kishikawa K."/>
            <person name="Tsuboi K."/>
            <person name="Kido T."/>
            <person name="Usui T."/>
            <person name="Hashimoto J."/>
            <person name="Shin-Ya K."/>
            <person name="Miyanaga A."/>
            <person name="Eguchi T."/>
        </authorList>
    </citation>
    <scope>NUCLEOTIDE SEQUENCE [LARGE SCALE GENOMIC DNA]</scope>
    <source>
        <strain evidence="1 2">A-8890</strain>
    </source>
</reference>
<proteinExistence type="predicted"/>
<evidence type="ECO:0000313" key="1">
    <source>
        <dbReference type="EMBL" id="BBC39111.1"/>
    </source>
</evidence>
<name>A0ABN5W0X4_9ACTN</name>
<keyword evidence="2" id="KW-1185">Reference proteome</keyword>
<reference evidence="1 2" key="1">
    <citation type="journal article" date="2010" name="ChemBioChem">
        <title>Cloning and characterization of the biosynthetic gene cluster of 16-membered macrolide antibiotic FD-891: involvement of a dual functional cytochrome P450 monooxygenase catalyzing epoxidation and hydroxylation.</title>
        <authorList>
            <person name="Kudo F."/>
            <person name="Motegi A."/>
            <person name="Mizoue K."/>
            <person name="Eguchi T."/>
        </authorList>
    </citation>
    <scope>NUCLEOTIDE SEQUENCE [LARGE SCALE GENOMIC DNA]</scope>
    <source>
        <strain evidence="1 2">A-8890</strain>
    </source>
</reference>